<evidence type="ECO:0000256" key="9">
    <source>
        <dbReference type="ARBA" id="ARBA00020928"/>
    </source>
</evidence>
<evidence type="ECO:0000256" key="5">
    <source>
        <dbReference type="ARBA" id="ARBA00011738"/>
    </source>
</evidence>
<keyword evidence="11" id="KW-0597">Phosphoprotein</keyword>
<feature type="domain" description="TNase-like" evidence="20">
    <location>
        <begin position="227"/>
        <end position="366"/>
    </location>
</feature>
<evidence type="ECO:0000256" key="16">
    <source>
        <dbReference type="ARBA" id="ARBA00023002"/>
    </source>
</evidence>
<dbReference type="GO" id="GO:0003723">
    <property type="term" value="F:RNA binding"/>
    <property type="evidence" value="ECO:0007669"/>
    <property type="project" value="TreeGrafter"/>
</dbReference>
<comment type="subcellular location">
    <subcellularLocation>
        <location evidence="3">Cytoplasm</location>
    </subcellularLocation>
</comment>
<dbReference type="FunFam" id="2.40.50.90:FF:000019">
    <property type="entry name" value="Transcription factor (Snd1/p100), putative"/>
    <property type="match status" value="1"/>
</dbReference>
<dbReference type="GO" id="GO:0006402">
    <property type="term" value="P:mRNA catabolic process"/>
    <property type="evidence" value="ECO:0007669"/>
    <property type="project" value="TreeGrafter"/>
</dbReference>
<evidence type="ECO:0000256" key="8">
    <source>
        <dbReference type="ARBA" id="ARBA00014651"/>
    </source>
</evidence>
<dbReference type="PROSITE" id="PS50830">
    <property type="entry name" value="TNASE_3"/>
    <property type="match status" value="4"/>
</dbReference>
<dbReference type="FunFam" id="2.60.40.200:FF:000001">
    <property type="entry name" value="Superoxide dismutase [Cu-Zn]"/>
    <property type="match status" value="1"/>
</dbReference>
<dbReference type="Gene3D" id="2.40.50.90">
    <property type="match status" value="5"/>
</dbReference>
<keyword evidence="17" id="KW-0186">Copper</keyword>
<keyword evidence="13" id="KW-0677">Repeat</keyword>
<feature type="domain" description="TNase-like" evidence="20">
    <location>
        <begin position="543"/>
        <end position="680"/>
    </location>
</feature>
<comment type="cofactor">
    <cofactor evidence="1">
        <name>Cu cation</name>
        <dbReference type="ChEBI" id="CHEBI:23378"/>
    </cofactor>
</comment>
<keyword evidence="22" id="KW-1185">Reference proteome</keyword>
<dbReference type="FunFam" id="2.40.50.90:FF:000001">
    <property type="entry name" value="Staphylococcal nuclease domain-containing protein"/>
    <property type="match status" value="1"/>
</dbReference>
<comment type="cofactor">
    <cofactor evidence="2">
        <name>Zn(2+)</name>
        <dbReference type="ChEBI" id="CHEBI:29105"/>
    </cofactor>
</comment>
<keyword evidence="12" id="KW-0479">Metal-binding</keyword>
<evidence type="ECO:0000256" key="15">
    <source>
        <dbReference type="ARBA" id="ARBA00022862"/>
    </source>
</evidence>
<evidence type="ECO:0000256" key="1">
    <source>
        <dbReference type="ARBA" id="ARBA00001935"/>
    </source>
</evidence>
<evidence type="ECO:0000256" key="11">
    <source>
        <dbReference type="ARBA" id="ARBA00022553"/>
    </source>
</evidence>
<dbReference type="Gene3D" id="2.30.30.140">
    <property type="match status" value="1"/>
</dbReference>
<dbReference type="PROSITE" id="PS50304">
    <property type="entry name" value="TUDOR"/>
    <property type="match status" value="1"/>
</dbReference>
<evidence type="ECO:0000256" key="13">
    <source>
        <dbReference type="ARBA" id="ARBA00022737"/>
    </source>
</evidence>
<dbReference type="InterPro" id="IPR018152">
    <property type="entry name" value="SOD_Cu/Zn_BS"/>
</dbReference>
<dbReference type="EC" id="1.15.1.1" evidence="6"/>
<dbReference type="PANTHER" id="PTHR12302">
    <property type="entry name" value="EBNA2 BINDING PROTEIN P100"/>
    <property type="match status" value="1"/>
</dbReference>
<dbReference type="SMART" id="SM00318">
    <property type="entry name" value="SNc"/>
    <property type="match status" value="4"/>
</dbReference>
<feature type="domain" description="TNase-like" evidence="20">
    <location>
        <begin position="390"/>
        <end position="533"/>
    </location>
</feature>
<comment type="similarity">
    <text evidence="4">Belongs to the Cu-Zn superoxide dismutase family.</text>
</comment>
<evidence type="ECO:0000256" key="3">
    <source>
        <dbReference type="ARBA" id="ARBA00004496"/>
    </source>
</evidence>
<evidence type="ECO:0000256" key="17">
    <source>
        <dbReference type="ARBA" id="ARBA00023008"/>
    </source>
</evidence>
<keyword evidence="15" id="KW-0049">Antioxidant</keyword>
<name>A0AAD9SW64_9HELO</name>
<keyword evidence="14" id="KW-0862">Zinc</keyword>
<dbReference type="CDD" id="cd00175">
    <property type="entry name" value="SNc"/>
    <property type="match status" value="2"/>
</dbReference>
<dbReference type="Pfam" id="PF00567">
    <property type="entry name" value="TUDOR"/>
    <property type="match status" value="1"/>
</dbReference>
<feature type="compositionally biased region" description="Basic and acidic residues" evidence="18">
    <location>
        <begin position="123"/>
        <end position="137"/>
    </location>
</feature>
<dbReference type="Pfam" id="PF00565">
    <property type="entry name" value="SNase"/>
    <property type="match status" value="4"/>
</dbReference>
<dbReference type="InterPro" id="IPR001424">
    <property type="entry name" value="SOD_Cu_Zn_dom"/>
</dbReference>
<feature type="domain" description="TNase-like" evidence="20">
    <location>
        <begin position="709"/>
        <end position="842"/>
    </location>
</feature>
<dbReference type="GO" id="GO:0004784">
    <property type="term" value="F:superoxide dismutase activity"/>
    <property type="evidence" value="ECO:0007669"/>
    <property type="project" value="UniProtKB-EC"/>
</dbReference>
<protein>
    <recommendedName>
        <fullName evidence="7">Probable endonuclease LCL3</fullName>
        <ecNumber evidence="6">1.15.1.1</ecNumber>
    </recommendedName>
    <alternativeName>
        <fullName evidence="8">Probable endonuclease lcl3</fullName>
    </alternativeName>
    <alternativeName>
        <fullName evidence="9">Superoxide dismutase [Cu-Zn]</fullName>
    </alternativeName>
</protein>
<dbReference type="InterPro" id="IPR035437">
    <property type="entry name" value="SNase_OB-fold_sf"/>
</dbReference>
<dbReference type="PANTHER" id="PTHR12302:SF2">
    <property type="entry name" value="STAPHYLOCOCCAL NUCLEASE DOMAIN-CONTAINING PROTEIN 1"/>
    <property type="match status" value="1"/>
</dbReference>
<feature type="domain" description="Tudor" evidence="19">
    <location>
        <begin position="921"/>
        <end position="981"/>
    </location>
</feature>
<dbReference type="GO" id="GO:0005634">
    <property type="term" value="C:nucleus"/>
    <property type="evidence" value="ECO:0007669"/>
    <property type="project" value="TreeGrafter"/>
</dbReference>
<evidence type="ECO:0000256" key="10">
    <source>
        <dbReference type="ARBA" id="ARBA00022490"/>
    </source>
</evidence>
<dbReference type="Proteomes" id="UP001285354">
    <property type="component" value="Unassembled WGS sequence"/>
</dbReference>
<evidence type="ECO:0000256" key="14">
    <source>
        <dbReference type="ARBA" id="ARBA00022833"/>
    </source>
</evidence>
<evidence type="ECO:0000256" key="4">
    <source>
        <dbReference type="ARBA" id="ARBA00010457"/>
    </source>
</evidence>
<dbReference type="PROSITE" id="PS00087">
    <property type="entry name" value="SOD_CU_ZN_1"/>
    <property type="match status" value="1"/>
</dbReference>
<dbReference type="SUPFAM" id="SSF50199">
    <property type="entry name" value="Staphylococcal nuclease"/>
    <property type="match status" value="5"/>
</dbReference>
<dbReference type="InterPro" id="IPR036423">
    <property type="entry name" value="SOD-like_Cu/Zn_dom_sf"/>
</dbReference>
<evidence type="ECO:0000313" key="22">
    <source>
        <dbReference type="Proteomes" id="UP001285354"/>
    </source>
</evidence>
<dbReference type="GO" id="GO:0004518">
    <property type="term" value="F:nuclease activity"/>
    <property type="evidence" value="ECO:0007669"/>
    <property type="project" value="TreeGrafter"/>
</dbReference>
<dbReference type="GO" id="GO:0046872">
    <property type="term" value="F:metal ion binding"/>
    <property type="evidence" value="ECO:0007669"/>
    <property type="project" value="UniProtKB-KW"/>
</dbReference>
<dbReference type="SUPFAM" id="SSF49329">
    <property type="entry name" value="Cu,Zn superoxide dismutase-like"/>
    <property type="match status" value="1"/>
</dbReference>
<dbReference type="InterPro" id="IPR002999">
    <property type="entry name" value="Tudor"/>
</dbReference>
<evidence type="ECO:0000259" key="20">
    <source>
        <dbReference type="PROSITE" id="PS50830"/>
    </source>
</evidence>
<dbReference type="EMBL" id="JAUBYV010000009">
    <property type="protein sequence ID" value="KAK2624775.1"/>
    <property type="molecule type" value="Genomic_DNA"/>
</dbReference>
<keyword evidence="16" id="KW-0560">Oxidoreductase</keyword>
<dbReference type="InterPro" id="IPR016071">
    <property type="entry name" value="Staphylococal_nuclease_OB-fold"/>
</dbReference>
<dbReference type="AlphaFoldDB" id="A0AAD9SW64"/>
<comment type="caution">
    <text evidence="21">The sequence shown here is derived from an EMBL/GenBank/DDBJ whole genome shotgun (WGS) entry which is preliminary data.</text>
</comment>
<dbReference type="FunFam" id="2.40.50.90:FF:000010">
    <property type="entry name" value="Ribonuclease"/>
    <property type="match status" value="1"/>
</dbReference>
<organism evidence="21 22">
    <name type="scientific">Diplocarpon rosae</name>
    <dbReference type="NCBI Taxonomy" id="946125"/>
    <lineage>
        <taxon>Eukaryota</taxon>
        <taxon>Fungi</taxon>
        <taxon>Dikarya</taxon>
        <taxon>Ascomycota</taxon>
        <taxon>Pezizomycotina</taxon>
        <taxon>Leotiomycetes</taxon>
        <taxon>Helotiales</taxon>
        <taxon>Drepanopezizaceae</taxon>
        <taxon>Diplocarpon</taxon>
    </lineage>
</organism>
<dbReference type="SMART" id="SM00333">
    <property type="entry name" value="TUDOR"/>
    <property type="match status" value="1"/>
</dbReference>
<dbReference type="GO" id="GO:0005829">
    <property type="term" value="C:cytosol"/>
    <property type="evidence" value="ECO:0007669"/>
    <property type="project" value="TreeGrafter"/>
</dbReference>
<dbReference type="FunFam" id="2.30.30.140:FF:000018">
    <property type="entry name" value="Serine/threonine-protein kinase 31"/>
    <property type="match status" value="1"/>
</dbReference>
<dbReference type="CDD" id="cd00305">
    <property type="entry name" value="Cu-Zn_Superoxide_Dismutase"/>
    <property type="match status" value="1"/>
</dbReference>
<dbReference type="Gene3D" id="2.60.40.200">
    <property type="entry name" value="Superoxide dismutase, copper/zinc binding domain"/>
    <property type="match status" value="1"/>
</dbReference>
<evidence type="ECO:0000256" key="18">
    <source>
        <dbReference type="SAM" id="MobiDB-lite"/>
    </source>
</evidence>
<evidence type="ECO:0000256" key="12">
    <source>
        <dbReference type="ARBA" id="ARBA00022723"/>
    </source>
</evidence>
<accession>A0AAD9SW64</accession>
<evidence type="ECO:0000259" key="19">
    <source>
        <dbReference type="PROSITE" id="PS50304"/>
    </source>
</evidence>
<evidence type="ECO:0000256" key="7">
    <source>
        <dbReference type="ARBA" id="ARBA00013404"/>
    </source>
</evidence>
<dbReference type="SUPFAM" id="SSF63748">
    <property type="entry name" value="Tudor/PWWP/MBT"/>
    <property type="match status" value="1"/>
</dbReference>
<reference evidence="21" key="1">
    <citation type="submission" date="2023-06" db="EMBL/GenBank/DDBJ databases">
        <title>Draft genome of Marssonina rosae.</title>
        <authorList>
            <person name="Cheng Q."/>
        </authorList>
    </citation>
    <scope>NUCLEOTIDE SEQUENCE</scope>
    <source>
        <strain evidence="21">R4</strain>
    </source>
</reference>
<evidence type="ECO:0000256" key="2">
    <source>
        <dbReference type="ARBA" id="ARBA00001947"/>
    </source>
</evidence>
<evidence type="ECO:0000256" key="6">
    <source>
        <dbReference type="ARBA" id="ARBA00012682"/>
    </source>
</evidence>
<dbReference type="Pfam" id="PF00080">
    <property type="entry name" value="Sod_Cu"/>
    <property type="match status" value="1"/>
</dbReference>
<dbReference type="FunFam" id="2.40.50.90:FF:000030">
    <property type="entry name" value="Transcription factor (Snd1/p100), putative"/>
    <property type="match status" value="1"/>
</dbReference>
<evidence type="ECO:0000313" key="21">
    <source>
        <dbReference type="EMBL" id="KAK2624775.1"/>
    </source>
</evidence>
<dbReference type="PROSITE" id="PS00332">
    <property type="entry name" value="SOD_CU_ZN_2"/>
    <property type="match status" value="1"/>
</dbReference>
<feature type="compositionally biased region" description="Low complexity" evidence="18">
    <location>
        <begin position="158"/>
        <end position="179"/>
    </location>
</feature>
<feature type="region of interest" description="Disordered" evidence="18">
    <location>
        <begin position="122"/>
        <end position="184"/>
    </location>
</feature>
<sequence>MVRAVATVRGDSKVAGTVTFEQESESSPTTITWNITGNDANAERGMHVHQFGDNTNGCTSAGPHFNPYGKTHGAPGDETRHVGDLGNFKTDAQGNGRGSTTDKLIKLIGPESVIGRTVVVHSGTDDLGKGENEESKKTGNAGTRPACGVIGIAGGSGSSSRQFSEGSKTSKSSKTSKTSQMSGKAANMIQPFPAPTPFLEPFPAPEFRSVGKKLLLNVPATRYDNMVLNQAKVKSVLSGDSLILSSIAHPDRERTLSLAYCTSPHLKKDGDEVGAYESRDALREMLVGKTVQFSVLYTIPNTKREYGIVYLNDGRKLPDEMVKYGWLKLREDAGRKEDSEEALQQLNQLHIFELKARTDHLGLWSPNLGRIEVQHDMGNAPAWLEKYKGQTLDGLVERVLSGDRMLIRVLLSPTKHVNVMTLVAGIRAPITERVNPSNGQTQPAEEYGNEARKFVEDRLLQRNVQLDILGLSPQNQLIASVKHPKNGTIAKFLLEAGFARCTDFHSTLLGGDMATLRDAEKVAQQAKRGLYRDHVSKAAAPGGNLEVQVTRIFSADVIFVKNKAGAEKRINLSSIRGPRPTDAAEAPFRDEAKEFLRKKIIGKHVRLSIDGTRPATEEYDAKEVATITLNEKNVGLLLVQEGWASVIRHRRDDTDRAPNYDDLLAAQEKAKEEKKGMWSGKPSKAKQYVDASESLQKARLQLAGLQRQKKVPAIVDFVKGGSRFVVLLPRESIKLNFVLGGIRAPKSARGPNDKAEPFGQEAHDLATKRLTQRDVEIDVHSIDKVGGFIGELYINKESFAKILVEEGLATVHTYSAEQAGNASELLAAQQRAKDARKNLWADWDPSLDVADEEEAPANGTNGDVIIPREKDYRDVMVTHIEESGKLRLQIIGTGTSALETMMTQFKSFHMNPSNNAGLQGPPKAGDYVAAKFSEDGAWYRARIRSNDRAAKEAEVVYIDYGNSEKIPWSRLRPLSQPQFSPQKLRPQASEAVLSLLQFPTNTDYLADAINYLTDVTAGAQLVANVDYTAPEGTLYVTLYHQTSKTLGDSINSDVIADGHAMVPRKLKAWERGFGDVLKALREKEEQAISDRRGLWEYGDLRED</sequence>
<proteinExistence type="inferred from homology"/>
<gene>
    <name evidence="21" type="ORF">QTJ16_005968</name>
</gene>
<dbReference type="PRINTS" id="PR00068">
    <property type="entry name" value="CUZNDISMTASE"/>
</dbReference>
<comment type="subunit">
    <text evidence="5">Homodimer.</text>
</comment>
<keyword evidence="10" id="KW-0963">Cytoplasm</keyword>